<protein>
    <submittedName>
        <fullName evidence="3">Pilus assembly protein TadG-related protein</fullName>
    </submittedName>
</protein>
<accession>A0ABT8BKW1</accession>
<evidence type="ECO:0000313" key="3">
    <source>
        <dbReference type="EMBL" id="MDN3591915.1"/>
    </source>
</evidence>
<gene>
    <name evidence="3" type="ORF">QWZ12_15035</name>
</gene>
<evidence type="ECO:0000259" key="2">
    <source>
        <dbReference type="Pfam" id="PF13400"/>
    </source>
</evidence>
<organism evidence="3 4">
    <name type="scientific">Methylobacterium adhaesivum</name>
    <dbReference type="NCBI Taxonomy" id="333297"/>
    <lineage>
        <taxon>Bacteria</taxon>
        <taxon>Pseudomonadati</taxon>
        <taxon>Pseudomonadota</taxon>
        <taxon>Alphaproteobacteria</taxon>
        <taxon>Hyphomicrobiales</taxon>
        <taxon>Methylobacteriaceae</taxon>
        <taxon>Methylobacterium</taxon>
    </lineage>
</organism>
<dbReference type="Pfam" id="PF13400">
    <property type="entry name" value="Tad"/>
    <property type="match status" value="1"/>
</dbReference>
<dbReference type="EMBL" id="JAUFPX010000014">
    <property type="protein sequence ID" value="MDN3591915.1"/>
    <property type="molecule type" value="Genomic_DNA"/>
</dbReference>
<evidence type="ECO:0000256" key="1">
    <source>
        <dbReference type="SAM" id="Phobius"/>
    </source>
</evidence>
<keyword evidence="1" id="KW-0472">Membrane</keyword>
<reference evidence="4" key="1">
    <citation type="journal article" date="2019" name="Int. J. Syst. Evol. Microbiol.">
        <title>The Global Catalogue of Microorganisms (GCM) 10K type strain sequencing project: providing services to taxonomists for standard genome sequencing and annotation.</title>
        <authorList>
            <consortium name="The Broad Institute Genomics Platform"/>
            <consortium name="The Broad Institute Genome Sequencing Center for Infectious Disease"/>
            <person name="Wu L."/>
            <person name="Ma J."/>
        </authorList>
    </citation>
    <scope>NUCLEOTIDE SEQUENCE [LARGE SCALE GENOMIC DNA]</scope>
    <source>
        <strain evidence="4">CECT 7069</strain>
    </source>
</reference>
<name>A0ABT8BKW1_9HYPH</name>
<keyword evidence="1" id="KW-1133">Transmembrane helix</keyword>
<sequence>MRTFGRNEDGFVLVFAAVCIPALLGLLGLAVDGTRLMTFDTQLAATVDAAALAAAGQLDWTEGAIERAVTAGNALTNGVAFARRNRAGPRLSFRFAATLADLRIDPAYTMPETAGAQAVFVEATTAEYTLTESLLQVFGTPIRRKAVAEAQYYACDVTPMVLCHADPEGFAASARPGRQYLLRMDGNIANGSVVPLDRPDDLASRTTLRNLASDAPAFCYSQGVSLRRNIAPRDFDDALNIRFDRYFNGVAAVASDLAAFPPAPNVIQGRHLQACSSPPSSGDVNPPYHLPRDAAYRTVRPAAAYDQGLGDWAVTAAYGGLGEMSVARAIDEYILWNHADKDNGFQASLREAPTRYDIYLRELGLTPATESRPVVTQGNRLMGKTMPTGGPLNGPFAFVRESPIPICYPGVRPATDARRRVLYLSVTDCRAFSAAPSPARLSRHVAKVFLTEPASGGSLLVELVGMLTPRKDDGKLRPVVQLVETH</sequence>
<keyword evidence="4" id="KW-1185">Reference proteome</keyword>
<keyword evidence="1" id="KW-0812">Transmembrane</keyword>
<evidence type="ECO:0000313" key="4">
    <source>
        <dbReference type="Proteomes" id="UP001224644"/>
    </source>
</evidence>
<feature type="domain" description="Putative Flp pilus-assembly TadG-like N-terminal" evidence="2">
    <location>
        <begin position="10"/>
        <end position="56"/>
    </location>
</feature>
<feature type="transmembrane region" description="Helical" evidence="1">
    <location>
        <begin position="12"/>
        <end position="31"/>
    </location>
</feature>
<dbReference type="Proteomes" id="UP001224644">
    <property type="component" value="Unassembled WGS sequence"/>
</dbReference>
<dbReference type="InterPro" id="IPR028087">
    <property type="entry name" value="Tad_N"/>
</dbReference>
<comment type="caution">
    <text evidence="3">The sequence shown here is derived from an EMBL/GenBank/DDBJ whole genome shotgun (WGS) entry which is preliminary data.</text>
</comment>
<proteinExistence type="predicted"/>
<dbReference type="RefSeq" id="WP_238227538.1">
    <property type="nucleotide sequence ID" value="NZ_BPQD01000029.1"/>
</dbReference>